<gene>
    <name evidence="12" type="ORF">MELIAE_LOCUS244</name>
</gene>
<dbReference type="InterPro" id="IPR000276">
    <property type="entry name" value="GPCR_Rhodpsn"/>
</dbReference>
<keyword evidence="8 9" id="KW-0807">Transducer</keyword>
<evidence type="ECO:0000256" key="10">
    <source>
        <dbReference type="SAM" id="Phobius"/>
    </source>
</evidence>
<dbReference type="CDD" id="cd14978">
    <property type="entry name" value="7tmA_FMRFamide_R-like"/>
    <property type="match status" value="1"/>
</dbReference>
<dbReference type="OrthoDB" id="9990906at2759"/>
<dbReference type="GO" id="GO:0005886">
    <property type="term" value="C:plasma membrane"/>
    <property type="evidence" value="ECO:0007669"/>
    <property type="project" value="TreeGrafter"/>
</dbReference>
<feature type="transmembrane region" description="Helical" evidence="10">
    <location>
        <begin position="20"/>
        <end position="39"/>
    </location>
</feature>
<evidence type="ECO:0000256" key="5">
    <source>
        <dbReference type="ARBA" id="ARBA00023040"/>
    </source>
</evidence>
<accession>A0A9P0FAG7</accession>
<dbReference type="PROSITE" id="PS00237">
    <property type="entry name" value="G_PROTEIN_RECEP_F1_1"/>
    <property type="match status" value="1"/>
</dbReference>
<evidence type="ECO:0000313" key="13">
    <source>
        <dbReference type="Proteomes" id="UP001154078"/>
    </source>
</evidence>
<evidence type="ECO:0000256" key="7">
    <source>
        <dbReference type="ARBA" id="ARBA00023170"/>
    </source>
</evidence>
<feature type="transmembrane region" description="Helical" evidence="10">
    <location>
        <begin position="87"/>
        <end position="109"/>
    </location>
</feature>
<feature type="transmembrane region" description="Helical" evidence="10">
    <location>
        <begin position="280"/>
        <end position="298"/>
    </location>
</feature>
<keyword evidence="3 9" id="KW-0812">Transmembrane</keyword>
<evidence type="ECO:0000256" key="6">
    <source>
        <dbReference type="ARBA" id="ARBA00023136"/>
    </source>
</evidence>
<evidence type="ECO:0000256" key="4">
    <source>
        <dbReference type="ARBA" id="ARBA00022989"/>
    </source>
</evidence>
<dbReference type="EMBL" id="OV121132">
    <property type="protein sequence ID" value="CAH0545978.1"/>
    <property type="molecule type" value="Genomic_DNA"/>
</dbReference>
<protein>
    <recommendedName>
        <fullName evidence="11">G-protein coupled receptors family 1 profile domain-containing protein</fullName>
    </recommendedName>
</protein>
<feature type="transmembrane region" description="Helical" evidence="10">
    <location>
        <begin position="175"/>
        <end position="197"/>
    </location>
</feature>
<evidence type="ECO:0000256" key="1">
    <source>
        <dbReference type="ARBA" id="ARBA00004141"/>
    </source>
</evidence>
<sequence length="366" mass="41360">MSNATDAETASTLKNFQLCYTPLLITTGLIGNSLSIHVFRNTKLKKLSSAYYLTALAVSDNVFLCSLFATWLPIFEVNVYDRDGFCHLLVYAGDVTSFLSVWLVAAFSFERFIAVKYPFSRQTLCTTKRAKVTILVLVTVSLIIFSHKFLFTRINYYNGSPTCDVDPSWNQFSNVFNIIDFIVSYLVPVTLVIFLNVSISRAIITLSGIRKALTQGLSSKNRNKNFMLSQNKITKMLLVASTVFLASSCPSYVVRTLLYLHEAHLWEIKDVDSFIIAQHWSQLLFYTTFSINFYVYCVSGQNFRSALFGIFKQKGQRTETVALADSRTLSTGSSAASKRRKTQTIIIESQEIKLQMKLSNEDCVEL</sequence>
<dbReference type="GO" id="GO:0004930">
    <property type="term" value="F:G protein-coupled receptor activity"/>
    <property type="evidence" value="ECO:0007669"/>
    <property type="project" value="UniProtKB-KW"/>
</dbReference>
<evidence type="ECO:0000256" key="3">
    <source>
        <dbReference type="ARBA" id="ARBA00022692"/>
    </source>
</evidence>
<dbReference type="PROSITE" id="PS50262">
    <property type="entry name" value="G_PROTEIN_RECEP_F1_2"/>
    <property type="match status" value="1"/>
</dbReference>
<feature type="transmembrane region" description="Helical" evidence="10">
    <location>
        <begin position="237"/>
        <end position="260"/>
    </location>
</feature>
<dbReference type="PANTHER" id="PTHR24243">
    <property type="entry name" value="G-PROTEIN COUPLED RECEPTOR"/>
    <property type="match status" value="1"/>
</dbReference>
<keyword evidence="13" id="KW-1185">Reference proteome</keyword>
<dbReference type="PRINTS" id="PR00237">
    <property type="entry name" value="GPCRRHODOPSN"/>
</dbReference>
<evidence type="ECO:0000256" key="9">
    <source>
        <dbReference type="RuleBase" id="RU000688"/>
    </source>
</evidence>
<evidence type="ECO:0000259" key="11">
    <source>
        <dbReference type="PROSITE" id="PS50262"/>
    </source>
</evidence>
<dbReference type="Proteomes" id="UP001154078">
    <property type="component" value="Chromosome 1"/>
</dbReference>
<dbReference type="SMART" id="SM01381">
    <property type="entry name" value="7TM_GPCR_Srsx"/>
    <property type="match status" value="1"/>
</dbReference>
<feature type="domain" description="G-protein coupled receptors family 1 profile" evidence="11">
    <location>
        <begin position="31"/>
        <end position="296"/>
    </location>
</feature>
<dbReference type="InterPro" id="IPR017452">
    <property type="entry name" value="GPCR_Rhodpsn_7TM"/>
</dbReference>
<evidence type="ECO:0000256" key="2">
    <source>
        <dbReference type="ARBA" id="ARBA00010663"/>
    </source>
</evidence>
<dbReference type="AlphaFoldDB" id="A0A9P0FAG7"/>
<name>A0A9P0FAG7_BRAAE</name>
<comment type="similarity">
    <text evidence="2 9">Belongs to the G-protein coupled receptor 1 family.</text>
</comment>
<evidence type="ECO:0000256" key="8">
    <source>
        <dbReference type="ARBA" id="ARBA00023224"/>
    </source>
</evidence>
<organism evidence="12 13">
    <name type="scientific">Brassicogethes aeneus</name>
    <name type="common">Rape pollen beetle</name>
    <name type="synonym">Meligethes aeneus</name>
    <dbReference type="NCBI Taxonomy" id="1431903"/>
    <lineage>
        <taxon>Eukaryota</taxon>
        <taxon>Metazoa</taxon>
        <taxon>Ecdysozoa</taxon>
        <taxon>Arthropoda</taxon>
        <taxon>Hexapoda</taxon>
        <taxon>Insecta</taxon>
        <taxon>Pterygota</taxon>
        <taxon>Neoptera</taxon>
        <taxon>Endopterygota</taxon>
        <taxon>Coleoptera</taxon>
        <taxon>Polyphaga</taxon>
        <taxon>Cucujiformia</taxon>
        <taxon>Nitidulidae</taxon>
        <taxon>Meligethinae</taxon>
        <taxon>Brassicogethes</taxon>
    </lineage>
</organism>
<dbReference type="SUPFAM" id="SSF81321">
    <property type="entry name" value="Family A G protein-coupled receptor-like"/>
    <property type="match status" value="1"/>
</dbReference>
<keyword evidence="7 9" id="KW-0675">Receptor</keyword>
<evidence type="ECO:0000313" key="12">
    <source>
        <dbReference type="EMBL" id="CAH0545978.1"/>
    </source>
</evidence>
<feature type="transmembrane region" description="Helical" evidence="10">
    <location>
        <begin position="130"/>
        <end position="151"/>
    </location>
</feature>
<feature type="transmembrane region" description="Helical" evidence="10">
    <location>
        <begin position="51"/>
        <end position="75"/>
    </location>
</feature>
<keyword evidence="4 10" id="KW-1133">Transmembrane helix</keyword>
<dbReference type="PANTHER" id="PTHR24243:SF230">
    <property type="entry name" value="G-PROTEIN COUPLED RECEPTORS FAMILY 1 PROFILE DOMAIN-CONTAINING PROTEIN"/>
    <property type="match status" value="1"/>
</dbReference>
<dbReference type="Pfam" id="PF00001">
    <property type="entry name" value="7tm_1"/>
    <property type="match status" value="1"/>
</dbReference>
<dbReference type="Gene3D" id="1.20.1070.10">
    <property type="entry name" value="Rhodopsin 7-helix transmembrane proteins"/>
    <property type="match status" value="1"/>
</dbReference>
<keyword evidence="6 10" id="KW-0472">Membrane</keyword>
<reference evidence="12" key="1">
    <citation type="submission" date="2021-12" db="EMBL/GenBank/DDBJ databases">
        <authorList>
            <person name="King R."/>
        </authorList>
    </citation>
    <scope>NUCLEOTIDE SEQUENCE</scope>
</reference>
<proteinExistence type="inferred from homology"/>
<comment type="subcellular location">
    <subcellularLocation>
        <location evidence="1">Membrane</location>
        <topology evidence="1">Multi-pass membrane protein</topology>
    </subcellularLocation>
</comment>
<keyword evidence="5 9" id="KW-0297">G-protein coupled receptor</keyword>